<dbReference type="PANTHER" id="PTHR30185:SF18">
    <property type="entry name" value="TRANSCRIPTIONAL REGULATOR MTLR"/>
    <property type="match status" value="1"/>
</dbReference>
<evidence type="ECO:0000256" key="3">
    <source>
        <dbReference type="ARBA" id="ARBA00023163"/>
    </source>
</evidence>
<reference evidence="7 8" key="1">
    <citation type="submission" date="2018-11" db="EMBL/GenBank/DDBJ databases">
        <authorList>
            <person name="Wuyts S."/>
        </authorList>
    </citation>
    <scope>NUCLEOTIDE SEQUENCE [LARGE SCALE GENOMIC DNA]</scope>
    <source>
        <strain evidence="7">Lactobacillus mudanjiangensis AMBF249</strain>
    </source>
</reference>
<dbReference type="Gene3D" id="3.40.930.10">
    <property type="entry name" value="Mannitol-specific EII, Chain A"/>
    <property type="match status" value="1"/>
</dbReference>
<dbReference type="PANTHER" id="PTHR30185">
    <property type="entry name" value="CRYPTIC BETA-GLUCOSIDE BGL OPERON ANTITERMINATOR"/>
    <property type="match status" value="1"/>
</dbReference>
<feature type="domain" description="PRD" evidence="6">
    <location>
        <begin position="296"/>
        <end position="403"/>
    </location>
</feature>
<dbReference type="CDD" id="cd00211">
    <property type="entry name" value="PTS_IIA_fru"/>
    <property type="match status" value="1"/>
</dbReference>
<accession>A0A660E8F8</accession>
<dbReference type="SUPFAM" id="SSF55804">
    <property type="entry name" value="Phoshotransferase/anion transport protein"/>
    <property type="match status" value="1"/>
</dbReference>
<dbReference type="AlphaFoldDB" id="A0A660E8F8"/>
<dbReference type="PROSITE" id="PS51094">
    <property type="entry name" value="PTS_EIIA_TYPE_2"/>
    <property type="match status" value="1"/>
</dbReference>
<evidence type="ECO:0000259" key="6">
    <source>
        <dbReference type="PROSITE" id="PS51372"/>
    </source>
</evidence>
<dbReference type="InterPro" id="IPR036388">
    <property type="entry name" value="WH-like_DNA-bd_sf"/>
</dbReference>
<dbReference type="Proteomes" id="UP000289996">
    <property type="component" value="Unassembled WGS sequence"/>
</dbReference>
<protein>
    <submittedName>
        <fullName evidence="7">PTS system, IIA component [Lactobacillus rhamnosus Lc 705]</fullName>
    </submittedName>
</protein>
<dbReference type="InterPro" id="IPR050661">
    <property type="entry name" value="BglG_antiterminators"/>
</dbReference>
<dbReference type="RefSeq" id="WP_130852120.1">
    <property type="nucleotide sequence ID" value="NZ_UYIG01000141.1"/>
</dbReference>
<feature type="domain" description="PTS EIIB type-2" evidence="5">
    <location>
        <begin position="408"/>
        <end position="496"/>
    </location>
</feature>
<dbReference type="OrthoDB" id="3239954at2"/>
<dbReference type="Pfam" id="PF00874">
    <property type="entry name" value="PRD"/>
    <property type="match status" value="1"/>
</dbReference>
<dbReference type="GO" id="GO:0006355">
    <property type="term" value="P:regulation of DNA-templated transcription"/>
    <property type="evidence" value="ECO:0007669"/>
    <property type="project" value="InterPro"/>
</dbReference>
<keyword evidence="1" id="KW-0677">Repeat</keyword>
<dbReference type="PROSITE" id="PS51372">
    <property type="entry name" value="PRD_2"/>
    <property type="match status" value="1"/>
</dbReference>
<keyword evidence="8" id="KW-1185">Reference proteome</keyword>
<dbReference type="InterPro" id="IPR013196">
    <property type="entry name" value="HTH_11"/>
</dbReference>
<evidence type="ECO:0000259" key="5">
    <source>
        <dbReference type="PROSITE" id="PS51099"/>
    </source>
</evidence>
<gene>
    <name evidence="7" type="ORF">MUDAN_MDHGFNIF_00962</name>
</gene>
<dbReference type="Pfam" id="PF08279">
    <property type="entry name" value="HTH_11"/>
    <property type="match status" value="1"/>
</dbReference>
<dbReference type="EMBL" id="UYIG01000141">
    <property type="protein sequence ID" value="VDG29407.1"/>
    <property type="molecule type" value="Genomic_DNA"/>
</dbReference>
<dbReference type="GO" id="GO:0009401">
    <property type="term" value="P:phosphoenolpyruvate-dependent sugar phosphotransferase system"/>
    <property type="evidence" value="ECO:0007669"/>
    <property type="project" value="InterPro"/>
</dbReference>
<evidence type="ECO:0000259" key="4">
    <source>
        <dbReference type="PROSITE" id="PS51094"/>
    </source>
</evidence>
<keyword evidence="2" id="KW-0805">Transcription regulation</keyword>
<name>A0A660E8F8_9LACO</name>
<keyword evidence="3" id="KW-0804">Transcription</keyword>
<dbReference type="InterPro" id="IPR002178">
    <property type="entry name" value="PTS_EIIA_type-2_dom"/>
</dbReference>
<sequence length="698" mass="79985">MTKRTDRIIHILLLRPNGMTIHELSENLNVSDRTIRNEINTINSLLRQRGLSNIYQNRGFIQLSQSKEDLLKIKELRLSGDDADYYTPKERFVIILFDILTAHQPIFVYQEQDKLKVSKSTIDEDMRILRKFLKQYALQVITSVKDGIYIQGSERLIRTMLVDVITQYSDLSRLINLDTSYQETIVQSIQNFIPNSLVKQVRLTYINKVHDVGANGNIANDYQLILHSCVWVRRLLTNDQLVAESHDNWQPDEGKIKAYILQVVQDFELKQVADDEFRYIYFVLNSFNSNFANTASGWIETQLLTTQLVTYMEERLELPFSSQEDLYEGLYSHLTSLVYRVHEQIQSYNPLKSIIKSNYADIYQSVFKFMTAYFQEQTVTISDDEICYITVYFGTAKMQIERDQTMKYRVAVICNYGLATGHLLAAELERKFNIEVLAVLSMADIQVLSKLSIDFVVKTIQVDTGHIPSVKLPPIPQESDYLVLKDYLTKTKVAKRASQINSTNLFDDVLACVADSYQHIDVGLIKSLSTVFKKHHLIVNEKEVQPMLADLLTDDRIQLRQSVTDWKEAIQLAAQPLIEDQVINEQYVHAMLESVVKFGPYIVIGPGLALAHARPEDGAKKLGVSVLTLSTPVKFGNKDNDPVSLVFCLSAINNYSHLNVMKAIVRLVADPDKIAALSQIEKLETFKEALFQQELQRK</sequence>
<dbReference type="InterPro" id="IPR011608">
    <property type="entry name" value="PRD"/>
</dbReference>
<dbReference type="Gene3D" id="1.10.10.10">
    <property type="entry name" value="Winged helix-like DNA-binding domain superfamily/Winged helix DNA-binding domain"/>
    <property type="match status" value="2"/>
</dbReference>
<dbReference type="GO" id="GO:0008982">
    <property type="term" value="F:protein-N(PI)-phosphohistidine-sugar phosphotransferase activity"/>
    <property type="evidence" value="ECO:0007669"/>
    <property type="project" value="InterPro"/>
</dbReference>
<dbReference type="PROSITE" id="PS51099">
    <property type="entry name" value="PTS_EIIB_TYPE_2"/>
    <property type="match status" value="1"/>
</dbReference>
<dbReference type="Pfam" id="PF00359">
    <property type="entry name" value="PTS_EIIA_2"/>
    <property type="match status" value="1"/>
</dbReference>
<proteinExistence type="predicted"/>
<dbReference type="InterPro" id="IPR036634">
    <property type="entry name" value="PRD_sf"/>
</dbReference>
<evidence type="ECO:0000313" key="7">
    <source>
        <dbReference type="EMBL" id="VDG29407.1"/>
    </source>
</evidence>
<dbReference type="InterPro" id="IPR013011">
    <property type="entry name" value="PTS_EIIB_2"/>
</dbReference>
<evidence type="ECO:0000313" key="8">
    <source>
        <dbReference type="Proteomes" id="UP000289996"/>
    </source>
</evidence>
<dbReference type="SUPFAM" id="SSF63520">
    <property type="entry name" value="PTS-regulatory domain, PRD"/>
    <property type="match status" value="1"/>
</dbReference>
<evidence type="ECO:0000256" key="2">
    <source>
        <dbReference type="ARBA" id="ARBA00023015"/>
    </source>
</evidence>
<dbReference type="InterPro" id="IPR016152">
    <property type="entry name" value="PTrfase/Anion_transptr"/>
</dbReference>
<evidence type="ECO:0000256" key="1">
    <source>
        <dbReference type="ARBA" id="ARBA00022737"/>
    </source>
</evidence>
<dbReference type="CDD" id="cd05568">
    <property type="entry name" value="PTS_IIB_bgl_like"/>
    <property type="match status" value="1"/>
</dbReference>
<dbReference type="Gene3D" id="1.10.1790.10">
    <property type="entry name" value="PRD domain"/>
    <property type="match status" value="1"/>
</dbReference>
<organism evidence="7 8">
    <name type="scientific">Lactiplantibacillus mudanjiangensis</name>
    <dbReference type="NCBI Taxonomy" id="1296538"/>
    <lineage>
        <taxon>Bacteria</taxon>
        <taxon>Bacillati</taxon>
        <taxon>Bacillota</taxon>
        <taxon>Bacilli</taxon>
        <taxon>Lactobacillales</taxon>
        <taxon>Lactobacillaceae</taxon>
        <taxon>Lactiplantibacillus</taxon>
    </lineage>
</organism>
<feature type="domain" description="PTS EIIA type-2" evidence="4">
    <location>
        <begin position="550"/>
        <end position="693"/>
    </location>
</feature>